<comment type="caution">
    <text evidence="1">The sequence shown here is derived from an EMBL/GenBank/DDBJ whole genome shotgun (WGS) entry which is preliminary data.</text>
</comment>
<evidence type="ECO:0000313" key="1">
    <source>
        <dbReference type="EMBL" id="OWZ19555.1"/>
    </source>
</evidence>
<evidence type="ECO:0000313" key="2">
    <source>
        <dbReference type="Proteomes" id="UP000198211"/>
    </source>
</evidence>
<dbReference type="Proteomes" id="UP000198211">
    <property type="component" value="Unassembled WGS sequence"/>
</dbReference>
<dbReference type="AlphaFoldDB" id="A0A225WPI2"/>
<gene>
    <name evidence="1" type="ORF">PHMEG_0006176</name>
</gene>
<accession>A0A225WPI2</accession>
<name>A0A225WPI2_9STRA</name>
<sequence length="226" mass="25167">MADCNFNALDDRTSRVQSLEQREVAYNTGGKYIQHLLVNVVSLCCEIVAGREQDALDFNDRLQRLRIEAWQILKRHSVLRFEPLSKIQRAVISSQPFACCAPPRRNEWEVSEASTPAAGTTRSKTRLTCVSDNASGMFRSAINGISGDSVAAVGAAWAGSAMASTRQVAKSTSGKIDSPCSSDVFTRTRRRKRTFDASTEMFLLWTMARSEARPNRYHRRQSRAAS</sequence>
<keyword evidence="2" id="KW-1185">Reference proteome</keyword>
<proteinExistence type="predicted"/>
<reference evidence="2" key="1">
    <citation type="submission" date="2017-03" db="EMBL/GenBank/DDBJ databases">
        <title>Phytopthora megakarya and P. palmivora, two closely related causual agents of cacao black pod achieved similar genome size and gene model numbers by different mechanisms.</title>
        <authorList>
            <person name="Ali S."/>
            <person name="Shao J."/>
            <person name="Larry D.J."/>
            <person name="Kronmiller B."/>
            <person name="Shen D."/>
            <person name="Strem M.D."/>
            <person name="Melnick R.L."/>
            <person name="Guiltinan M.J."/>
            <person name="Tyler B.M."/>
            <person name="Meinhardt L.W."/>
            <person name="Bailey B.A."/>
        </authorList>
    </citation>
    <scope>NUCLEOTIDE SEQUENCE [LARGE SCALE GENOMIC DNA]</scope>
    <source>
        <strain evidence="2">zdho120</strain>
    </source>
</reference>
<organism evidence="1 2">
    <name type="scientific">Phytophthora megakarya</name>
    <dbReference type="NCBI Taxonomy" id="4795"/>
    <lineage>
        <taxon>Eukaryota</taxon>
        <taxon>Sar</taxon>
        <taxon>Stramenopiles</taxon>
        <taxon>Oomycota</taxon>
        <taxon>Peronosporomycetes</taxon>
        <taxon>Peronosporales</taxon>
        <taxon>Peronosporaceae</taxon>
        <taxon>Phytophthora</taxon>
    </lineage>
</organism>
<protein>
    <submittedName>
        <fullName evidence="1">Uncharacterized protein</fullName>
    </submittedName>
</protein>
<dbReference type="EMBL" id="NBNE01000428">
    <property type="protein sequence ID" value="OWZ19555.1"/>
    <property type="molecule type" value="Genomic_DNA"/>
</dbReference>